<evidence type="ECO:0000313" key="3">
    <source>
        <dbReference type="Proteomes" id="UP000320585"/>
    </source>
</evidence>
<dbReference type="InterPro" id="IPR012652">
    <property type="entry name" value="ThiW"/>
</dbReference>
<keyword evidence="1" id="KW-0472">Membrane</keyword>
<dbReference type="EMBL" id="AP019697">
    <property type="protein sequence ID" value="BBK25801.1"/>
    <property type="molecule type" value="Genomic_DNA"/>
</dbReference>
<feature type="transmembrane region" description="Helical" evidence="1">
    <location>
        <begin position="93"/>
        <end position="115"/>
    </location>
</feature>
<feature type="transmembrane region" description="Helical" evidence="1">
    <location>
        <begin position="60"/>
        <end position="87"/>
    </location>
</feature>
<dbReference type="PIRSF" id="PIRSF024534">
    <property type="entry name" value="ThiW"/>
    <property type="match status" value="1"/>
</dbReference>
<feature type="transmembrane region" description="Helical" evidence="1">
    <location>
        <begin position="31"/>
        <end position="53"/>
    </location>
</feature>
<dbReference type="KEGG" id="dho:Dia5BBH33_17360"/>
<keyword evidence="3" id="KW-1185">Reference proteome</keyword>
<keyword evidence="1" id="KW-0812">Transmembrane</keyword>
<evidence type="ECO:0008006" key="4">
    <source>
        <dbReference type="Google" id="ProtNLM"/>
    </source>
</evidence>
<name>A0A8D4UVK9_9FIRM</name>
<reference evidence="3" key="1">
    <citation type="submission" date="2019-05" db="EMBL/GenBank/DDBJ databases">
        <title>Complete genome sequencing of Dialister sp. strain 5BBH33.</title>
        <authorList>
            <person name="Sakamoto M."/>
            <person name="Murakami T."/>
            <person name="Mori H."/>
        </authorList>
    </citation>
    <scope>NUCLEOTIDE SEQUENCE [LARGE SCALE GENOMIC DNA]</scope>
    <source>
        <strain evidence="3">5BBH33</strain>
    </source>
</reference>
<evidence type="ECO:0000256" key="1">
    <source>
        <dbReference type="SAM" id="Phobius"/>
    </source>
</evidence>
<evidence type="ECO:0000313" key="2">
    <source>
        <dbReference type="EMBL" id="BBK25801.1"/>
    </source>
</evidence>
<dbReference type="Proteomes" id="UP000320585">
    <property type="component" value="Chromosome"/>
</dbReference>
<gene>
    <name evidence="2" type="ORF">Dia5BBH33_17360</name>
</gene>
<proteinExistence type="predicted"/>
<dbReference type="Pfam" id="PF09512">
    <property type="entry name" value="ThiW"/>
    <property type="match status" value="1"/>
</dbReference>
<keyword evidence="1" id="KW-1133">Transmembrane helix</keyword>
<protein>
    <recommendedName>
        <fullName evidence="4">Energy coupling factor transporter S component ThiW</fullName>
    </recommendedName>
</protein>
<dbReference type="AlphaFoldDB" id="A0A8D4UVK9"/>
<accession>A0A8D4UVK9</accession>
<sequence>MQHMINIFLAVLCGTRFSTSAAFGTALIRNILGTGSLLAFPGSMIGAFLSGYLYSKTQKLWCAVLGEFVGTSIIGGLVSYPIAALLMGSSKGALFYVSLFSISCGAGCVIAFCVLKSASLIQTELLKNR</sequence>
<organism evidence="2 3">
    <name type="scientific">Dialister hominis</name>
    <dbReference type="NCBI Taxonomy" id="2582419"/>
    <lineage>
        <taxon>Bacteria</taxon>
        <taxon>Bacillati</taxon>
        <taxon>Bacillota</taxon>
        <taxon>Negativicutes</taxon>
        <taxon>Veillonellales</taxon>
        <taxon>Veillonellaceae</taxon>
        <taxon>Dialister</taxon>
    </lineage>
</organism>
<dbReference type="NCBIfam" id="TIGR02359">
    <property type="entry name" value="thiW"/>
    <property type="match status" value="1"/>
</dbReference>